<evidence type="ECO:0000313" key="2">
    <source>
        <dbReference type="EMBL" id="SFD74807.1"/>
    </source>
</evidence>
<accession>A0A1I1UVJ6</accession>
<evidence type="ECO:0000259" key="1">
    <source>
        <dbReference type="PROSITE" id="PS50846"/>
    </source>
</evidence>
<dbReference type="SUPFAM" id="SSF55008">
    <property type="entry name" value="HMA, heavy metal-associated domain"/>
    <property type="match status" value="1"/>
</dbReference>
<dbReference type="PROSITE" id="PS50846">
    <property type="entry name" value="HMA_2"/>
    <property type="match status" value="1"/>
</dbReference>
<dbReference type="STRING" id="32040.SAMN04489710_105324"/>
<dbReference type="GO" id="GO:0046872">
    <property type="term" value="F:metal ion binding"/>
    <property type="evidence" value="ECO:0007669"/>
    <property type="project" value="InterPro"/>
</dbReference>
<feature type="domain" description="HMA" evidence="1">
    <location>
        <begin position="7"/>
        <end position="70"/>
    </location>
</feature>
<proteinExistence type="predicted"/>
<dbReference type="EMBL" id="FOMQ01000005">
    <property type="protein sequence ID" value="SFD74807.1"/>
    <property type="molecule type" value="Genomic_DNA"/>
</dbReference>
<dbReference type="Pfam" id="PF00403">
    <property type="entry name" value="HMA"/>
    <property type="match status" value="1"/>
</dbReference>
<dbReference type="OrthoDB" id="9813965at2"/>
<gene>
    <name evidence="2" type="ORF">SAMN04489710_105324</name>
</gene>
<name>A0A1I1UVJ6_9BURK</name>
<protein>
    <submittedName>
        <fullName evidence="2">Copper chaperone</fullName>
    </submittedName>
</protein>
<dbReference type="AlphaFoldDB" id="A0A1I1UVJ6"/>
<reference evidence="3" key="1">
    <citation type="submission" date="2016-10" db="EMBL/GenBank/DDBJ databases">
        <authorList>
            <person name="Varghese N."/>
            <person name="Submissions S."/>
        </authorList>
    </citation>
    <scope>NUCLEOTIDE SEQUENCE [LARGE SCALE GENOMIC DNA]</scope>
    <source>
        <strain evidence="3">DSM 7481</strain>
    </source>
</reference>
<dbReference type="CDD" id="cd00371">
    <property type="entry name" value="HMA"/>
    <property type="match status" value="1"/>
</dbReference>
<dbReference type="RefSeq" id="WP_092951747.1">
    <property type="nucleotide sequence ID" value="NZ_FOMQ01000005.1"/>
</dbReference>
<dbReference type="InterPro" id="IPR036163">
    <property type="entry name" value="HMA_dom_sf"/>
</dbReference>
<keyword evidence="3" id="KW-1185">Reference proteome</keyword>
<dbReference type="Gene3D" id="3.30.70.100">
    <property type="match status" value="1"/>
</dbReference>
<sequence length="71" mass="7535">MPEQQPQQHILQVQGMTCGHCERAVTQAVRQLDPAATVAIDRPAGRVTVDTAQPRDAVAAAIAEEGYTVAP</sequence>
<dbReference type="InterPro" id="IPR006121">
    <property type="entry name" value="HMA_dom"/>
</dbReference>
<dbReference type="Proteomes" id="UP000199517">
    <property type="component" value="Unassembled WGS sequence"/>
</dbReference>
<organism evidence="2 3">
    <name type="scientific">Paracidovorax konjaci</name>
    <dbReference type="NCBI Taxonomy" id="32040"/>
    <lineage>
        <taxon>Bacteria</taxon>
        <taxon>Pseudomonadati</taxon>
        <taxon>Pseudomonadota</taxon>
        <taxon>Betaproteobacteria</taxon>
        <taxon>Burkholderiales</taxon>
        <taxon>Comamonadaceae</taxon>
        <taxon>Paracidovorax</taxon>
    </lineage>
</organism>
<evidence type="ECO:0000313" key="3">
    <source>
        <dbReference type="Proteomes" id="UP000199517"/>
    </source>
</evidence>